<dbReference type="InterPro" id="IPR004198">
    <property type="entry name" value="Znf_C5HC2"/>
</dbReference>
<feature type="domain" description="JmjC" evidence="5">
    <location>
        <begin position="211"/>
        <end position="381"/>
    </location>
</feature>
<feature type="compositionally biased region" description="Polar residues" evidence="3">
    <location>
        <begin position="906"/>
        <end position="932"/>
    </location>
</feature>
<dbReference type="Pfam" id="PF02928">
    <property type="entry name" value="zf-C5HC2"/>
    <property type="match status" value="1"/>
</dbReference>
<dbReference type="SMART" id="SM00558">
    <property type="entry name" value="JmjC"/>
    <property type="match status" value="1"/>
</dbReference>
<feature type="region of interest" description="Disordered" evidence="3">
    <location>
        <begin position="879"/>
        <end position="932"/>
    </location>
</feature>
<dbReference type="Gene3D" id="2.60.120.650">
    <property type="entry name" value="Cupin"/>
    <property type="match status" value="1"/>
</dbReference>
<evidence type="ECO:0000313" key="7">
    <source>
        <dbReference type="Proteomes" id="UP000825935"/>
    </source>
</evidence>
<accession>A0A8T2V320</accession>
<dbReference type="SMART" id="SM00545">
    <property type="entry name" value="JmjN"/>
    <property type="match status" value="1"/>
</dbReference>
<dbReference type="Pfam" id="PF02375">
    <property type="entry name" value="JmjN"/>
    <property type="match status" value="1"/>
</dbReference>
<protein>
    <submittedName>
        <fullName evidence="6">Uncharacterized protein</fullName>
    </submittedName>
</protein>
<feature type="compositionally biased region" description="Basic and acidic residues" evidence="3">
    <location>
        <begin position="987"/>
        <end position="996"/>
    </location>
</feature>
<dbReference type="EMBL" id="CM035409">
    <property type="protein sequence ID" value="KAH7440548.1"/>
    <property type="molecule type" value="Genomic_DNA"/>
</dbReference>
<dbReference type="GO" id="GO:0010468">
    <property type="term" value="P:regulation of gene expression"/>
    <property type="evidence" value="ECO:0007669"/>
    <property type="project" value="TreeGrafter"/>
</dbReference>
<evidence type="ECO:0000256" key="2">
    <source>
        <dbReference type="ARBA" id="ARBA00023004"/>
    </source>
</evidence>
<comment type="caution">
    <text evidence="6">The sequence shown here is derived from an EMBL/GenBank/DDBJ whole genome shotgun (WGS) entry which is preliminary data.</text>
</comment>
<gene>
    <name evidence="6" type="ORF">KP509_04G112300</name>
</gene>
<evidence type="ECO:0000256" key="1">
    <source>
        <dbReference type="ARBA" id="ARBA00022723"/>
    </source>
</evidence>
<dbReference type="PROSITE" id="PS51183">
    <property type="entry name" value="JMJN"/>
    <property type="match status" value="1"/>
</dbReference>
<keyword evidence="1" id="KW-0479">Metal-binding</keyword>
<dbReference type="InterPro" id="IPR003347">
    <property type="entry name" value="JmjC_dom"/>
</dbReference>
<dbReference type="PANTHER" id="PTHR10694:SF33">
    <property type="entry name" value="LYSINE-SPECIFIC DEMETHYLASE 5"/>
    <property type="match status" value="1"/>
</dbReference>
<feature type="region of interest" description="Disordered" evidence="3">
    <location>
        <begin position="981"/>
        <end position="1012"/>
    </location>
</feature>
<dbReference type="InterPro" id="IPR003349">
    <property type="entry name" value="JmjN"/>
</dbReference>
<proteinExistence type="predicted"/>
<evidence type="ECO:0000313" key="6">
    <source>
        <dbReference type="EMBL" id="KAH7440546.1"/>
    </source>
</evidence>
<evidence type="ECO:0000259" key="4">
    <source>
        <dbReference type="PROSITE" id="PS51183"/>
    </source>
</evidence>
<feature type="compositionally biased region" description="Basic and acidic residues" evidence="3">
    <location>
        <begin position="896"/>
        <end position="905"/>
    </location>
</feature>
<organism evidence="6 7">
    <name type="scientific">Ceratopteris richardii</name>
    <name type="common">Triangle waterfern</name>
    <dbReference type="NCBI Taxonomy" id="49495"/>
    <lineage>
        <taxon>Eukaryota</taxon>
        <taxon>Viridiplantae</taxon>
        <taxon>Streptophyta</taxon>
        <taxon>Embryophyta</taxon>
        <taxon>Tracheophyta</taxon>
        <taxon>Polypodiopsida</taxon>
        <taxon>Polypodiidae</taxon>
        <taxon>Polypodiales</taxon>
        <taxon>Pteridineae</taxon>
        <taxon>Pteridaceae</taxon>
        <taxon>Parkerioideae</taxon>
        <taxon>Ceratopteris</taxon>
    </lineage>
</organism>
<name>A0A8T2V320_CERRI</name>
<keyword evidence="2" id="KW-0408">Iron</keyword>
<dbReference type="GO" id="GO:0046872">
    <property type="term" value="F:metal ion binding"/>
    <property type="evidence" value="ECO:0007669"/>
    <property type="project" value="UniProtKB-KW"/>
</dbReference>
<dbReference type="OrthoDB" id="1678912at2759"/>
<feature type="domain" description="JmjN" evidence="4">
    <location>
        <begin position="64"/>
        <end position="105"/>
    </location>
</feature>
<feature type="compositionally biased region" description="Polar residues" evidence="3">
    <location>
        <begin position="1003"/>
        <end position="1012"/>
    </location>
</feature>
<dbReference type="GO" id="GO:0141052">
    <property type="term" value="F:histone H3 demethylase activity"/>
    <property type="evidence" value="ECO:0007669"/>
    <property type="project" value="UniProtKB-ARBA"/>
</dbReference>
<keyword evidence="7" id="KW-1185">Reference proteome</keyword>
<feature type="region of interest" description="Disordered" evidence="3">
    <location>
        <begin position="1165"/>
        <end position="1193"/>
    </location>
</feature>
<evidence type="ECO:0000256" key="3">
    <source>
        <dbReference type="SAM" id="MobiDB-lite"/>
    </source>
</evidence>
<dbReference type="EMBL" id="CM035409">
    <property type="protein sequence ID" value="KAH7440546.1"/>
    <property type="molecule type" value="Genomic_DNA"/>
</dbReference>
<dbReference type="PANTHER" id="PTHR10694">
    <property type="entry name" value="LYSINE-SPECIFIC DEMETHYLASE"/>
    <property type="match status" value="1"/>
</dbReference>
<dbReference type="PROSITE" id="PS51184">
    <property type="entry name" value="JMJC"/>
    <property type="match status" value="1"/>
</dbReference>
<evidence type="ECO:0000259" key="5">
    <source>
        <dbReference type="PROSITE" id="PS51184"/>
    </source>
</evidence>
<dbReference type="SUPFAM" id="SSF51197">
    <property type="entry name" value="Clavaminate synthase-like"/>
    <property type="match status" value="1"/>
</dbReference>
<dbReference type="GO" id="GO:0005634">
    <property type="term" value="C:nucleus"/>
    <property type="evidence" value="ECO:0007669"/>
    <property type="project" value="TreeGrafter"/>
</dbReference>
<dbReference type="GO" id="GO:0000785">
    <property type="term" value="C:chromatin"/>
    <property type="evidence" value="ECO:0007669"/>
    <property type="project" value="TreeGrafter"/>
</dbReference>
<dbReference type="Proteomes" id="UP000825935">
    <property type="component" value="Chromosome 4"/>
</dbReference>
<dbReference type="Pfam" id="PF02373">
    <property type="entry name" value="JmjC"/>
    <property type="match status" value="1"/>
</dbReference>
<sequence>MQRGNFSSARSGGDALKRRECQKALLTSKDENSCRWNWTAGNETAKIDKHGAGQTEWIDKIASCPTYYPTEEEFVDPLRYLQKIAPEASEYGICKIIPPVVSTVPAGVVLMKEKSNFKFTTRVQPMRLSNWDKDDKAAFPMSGNFYTLTEYEKVANKAFARKFSTAAVLPTKFVEAEFWKELVAGRTRTVEYACDVEGSAFSESSTDPLGQSKWNLKAISRLPDSTLRLLDVVIPGVTEPMLYIGMLFSMFAWHIEDHYLYSINYHHCGAPKTWYGVPGMSAPAFENIVERHVYDSELLKDAGKGSHYDFLLGKTTMFAPKLLSEHGVPVFRAVQNPGEFVITFPRSYHAGFSHGFNCGEAVNFAMADWFPFGAAACARYAHLNRIPLLTHDELICKEAITISLMSLQSSDMLIRRQHRHTKVAFVTLIRSRVQSLESLKKLGAKVITSSMMNVPCGLCKHACYISYTMCSCYADPMCLNHERVFDVCSCGTGRSLIVRDNFATLQSLSQAYEMEGEVVDEVVKGPLVSDSFVATAGVSASEELLLQKLLSSVRDNGPVEASSLEETTRYSDAVDVRTKSFNGTTSLDGRPLCEEDSSDSEAFRVKRRRILPSHRKRFQVDEQVLSPKGACSVQIAKFSVNMLSTGFQSRQVSGKRLQLANEVSLEKERQKVSLKERPLLVRDVIDKLGIKGSRAEVIAQWQRDARHQGLILKIKNVPYAGRLEAALPLKSCLQLKRILTEDQAKKFQSMVQAVNPFDRLGNKNNTDEEPKLIAPHEKKSIVAKKDAFKNISGSIPAIPQVHQEVTSENDVVDFSSKLGKLEDDPASNRIQSVSPSEVDDEKVVVLQRKKNIGSGSFNGEGSLNDTELPCIRQFQKITRLKVKGPTPPQISPSDAGKQDSGDRSDNTNGIGRSTVRNTDRSTQQCVDLSESQSRLNTLQMNRNDTAVREDCPKGNLTEDYSNRRVGDEFKTLVVYLNRKVKHHQKSRVSETKRKEVEEEANSADGSSWSKSKVSTCTGDALLENPTINLMGSCSVTSVNRQISSLPSGHFDEDRVIGSMFREDDNGKDNRDTRDHINLQHASSDLLLHRAKSNGNKFMYESVSRNSVKEMSNNARKDDSVQHNHGNQIVKGLCSSFDSDICSSPLNMSDSHSQCAKIAQHGVSNVHSEGNSQQFNGLSSRPSSHVRTNSHTAQTESSQCIMYSKRAKSANQYSCNLKRHKSYDNSGKRSEYVQHSLALSDSSKKRTKSIYSANDNLSDGTVLRALTPNPFISSKVHHGNHQDSIIHSRTFGTHLCGQNGTGHTHRVERL</sequence>
<reference evidence="6" key="1">
    <citation type="submission" date="2021-08" db="EMBL/GenBank/DDBJ databases">
        <title>WGS assembly of Ceratopteris richardii.</title>
        <authorList>
            <person name="Marchant D.B."/>
            <person name="Chen G."/>
            <person name="Jenkins J."/>
            <person name="Shu S."/>
            <person name="Leebens-Mack J."/>
            <person name="Grimwood J."/>
            <person name="Schmutz J."/>
            <person name="Soltis P."/>
            <person name="Soltis D."/>
            <person name="Chen Z.-H."/>
        </authorList>
    </citation>
    <scope>NUCLEOTIDE SEQUENCE</scope>
    <source>
        <strain evidence="6">Whitten #5841</strain>
        <tissue evidence="6">Leaf</tissue>
    </source>
</reference>